<dbReference type="PANTHER" id="PTHR35936:SF17">
    <property type="entry name" value="ARGININE-BINDING EXTRACELLULAR PROTEIN ARTP"/>
    <property type="match status" value="1"/>
</dbReference>
<dbReference type="CDD" id="cd13530">
    <property type="entry name" value="PBP2_peptides_like"/>
    <property type="match status" value="1"/>
</dbReference>
<evidence type="ECO:0000256" key="3">
    <source>
        <dbReference type="SAM" id="SignalP"/>
    </source>
</evidence>
<dbReference type="SMART" id="SM00062">
    <property type="entry name" value="PBPb"/>
    <property type="match status" value="1"/>
</dbReference>
<comment type="similarity">
    <text evidence="1">Belongs to the bacterial solute-binding protein 3 family.</text>
</comment>
<evidence type="ECO:0000259" key="4">
    <source>
        <dbReference type="SMART" id="SM00062"/>
    </source>
</evidence>
<dbReference type="Pfam" id="PF00497">
    <property type="entry name" value="SBP_bac_3"/>
    <property type="match status" value="1"/>
</dbReference>
<dbReference type="Proteomes" id="UP000250086">
    <property type="component" value="Unassembled WGS sequence"/>
</dbReference>
<dbReference type="EMBL" id="UAPV01000001">
    <property type="protein sequence ID" value="SPT69713.1"/>
    <property type="molecule type" value="Genomic_DNA"/>
</dbReference>
<dbReference type="AlphaFoldDB" id="A0A2X0V774"/>
<dbReference type="PANTHER" id="PTHR35936">
    <property type="entry name" value="MEMBRANE-BOUND LYTIC MUREIN TRANSGLYCOSYLASE F"/>
    <property type="match status" value="1"/>
</dbReference>
<organism evidence="5 6">
    <name type="scientific">Anaerobiospirillum thomasii</name>
    <dbReference type="NCBI Taxonomy" id="179995"/>
    <lineage>
        <taxon>Bacteria</taxon>
        <taxon>Pseudomonadati</taxon>
        <taxon>Pseudomonadota</taxon>
        <taxon>Gammaproteobacteria</taxon>
        <taxon>Aeromonadales</taxon>
        <taxon>Succinivibrionaceae</taxon>
        <taxon>Anaerobiospirillum</taxon>
    </lineage>
</organism>
<evidence type="ECO:0000256" key="1">
    <source>
        <dbReference type="ARBA" id="ARBA00010333"/>
    </source>
</evidence>
<protein>
    <submittedName>
        <fullName evidence="5">Sulfate starvation-induced protein 7</fullName>
    </submittedName>
</protein>
<proteinExistence type="inferred from homology"/>
<feature type="signal peptide" evidence="3">
    <location>
        <begin position="1"/>
        <end position="22"/>
    </location>
</feature>
<feature type="chain" id="PRO_5015959780" evidence="3">
    <location>
        <begin position="23"/>
        <end position="255"/>
    </location>
</feature>
<evidence type="ECO:0000313" key="5">
    <source>
        <dbReference type="EMBL" id="SPT69713.1"/>
    </source>
</evidence>
<dbReference type="InterPro" id="IPR001638">
    <property type="entry name" value="Solute-binding_3/MltF_N"/>
</dbReference>
<dbReference type="Gene3D" id="3.40.190.10">
    <property type="entry name" value="Periplasmic binding protein-like II"/>
    <property type="match status" value="2"/>
</dbReference>
<dbReference type="SUPFAM" id="SSF53850">
    <property type="entry name" value="Periplasmic binding protein-like II"/>
    <property type="match status" value="1"/>
</dbReference>
<evidence type="ECO:0000313" key="6">
    <source>
        <dbReference type="Proteomes" id="UP000250086"/>
    </source>
</evidence>
<feature type="domain" description="Solute-binding protein family 3/N-terminal" evidence="4">
    <location>
        <begin position="30"/>
        <end position="255"/>
    </location>
</feature>
<accession>A0A2X0V774</accession>
<name>A0A2X0V774_9GAMM</name>
<dbReference type="RefSeq" id="WP_113743862.1">
    <property type="nucleotide sequence ID" value="NZ_UAPV01000001.1"/>
</dbReference>
<sequence length="255" mass="28578">MSFIKKACSLVAIVLLISPAYAAGELAGKTLHVSVDPTTPPFSTLADDFITPIGLDVDIIIELQKRLGFEIAENRILPMMRSEQMKRIKNNQLDLVAGCLSATADRAKHLDFSPVYYDTGLSIIYSKSKYNKVTDFRKFNDAKVGAVEGTVSEHFIDRQLQGAQKVIFPSFMIAMIAVTQGTVDAIVYDRPLIEYFAQSMPDFNLEVIDDIYERQYCQIALGFGKNSPYTFIISKELYNMKKDGTLDAIVDKYIK</sequence>
<evidence type="ECO:0000256" key="2">
    <source>
        <dbReference type="ARBA" id="ARBA00022729"/>
    </source>
</evidence>
<keyword evidence="2 3" id="KW-0732">Signal</keyword>
<gene>
    <name evidence="5" type="primary">fliY</name>
    <name evidence="5" type="ORF">NCTC13093_01093</name>
</gene>
<reference evidence="5 6" key="1">
    <citation type="submission" date="2018-06" db="EMBL/GenBank/DDBJ databases">
        <authorList>
            <consortium name="Pathogen Informatics"/>
            <person name="Doyle S."/>
        </authorList>
    </citation>
    <scope>NUCLEOTIDE SEQUENCE [LARGE SCALE GENOMIC DNA]</scope>
    <source>
        <strain evidence="5 6">NCTC13093</strain>
    </source>
</reference>
<keyword evidence="6" id="KW-1185">Reference proteome</keyword>